<dbReference type="RefSeq" id="WP_245760145.1">
    <property type="nucleotide sequence ID" value="NZ_FOXV01000001.1"/>
</dbReference>
<keyword evidence="3" id="KW-1185">Reference proteome</keyword>
<reference evidence="3" key="1">
    <citation type="submission" date="2016-10" db="EMBL/GenBank/DDBJ databases">
        <authorList>
            <person name="Varghese N."/>
            <person name="Submissions S."/>
        </authorList>
    </citation>
    <scope>NUCLEOTIDE SEQUENCE [LARGE SCALE GENOMIC DNA]</scope>
    <source>
        <strain evidence="3">JCM 10271</strain>
    </source>
</reference>
<sequence length="114" mass="12163">MSLLSRSKTQTLPSLPENSASYAPFLIGIAMVGFGLALRRTEPNTLSLPEPNRPARLKDVKSGRDAARVARDGIARFIPANLTGSLGRTLILMGGATIAVRALDELVDDEGPDY</sequence>
<accession>A0A1I5UVA4</accession>
<dbReference type="STRING" id="93684.SAMN05421853_101184"/>
<gene>
    <name evidence="2" type="ORF">SAMN05421853_101184</name>
</gene>
<evidence type="ECO:0000256" key="1">
    <source>
        <dbReference type="SAM" id="Phobius"/>
    </source>
</evidence>
<keyword evidence="1" id="KW-0812">Transmembrane</keyword>
<dbReference type="EMBL" id="FOXV01000001">
    <property type="protein sequence ID" value="SFP99118.1"/>
    <property type="molecule type" value="Genomic_DNA"/>
</dbReference>
<keyword evidence="1" id="KW-1133">Transmembrane helix</keyword>
<keyword evidence="1" id="KW-0472">Membrane</keyword>
<organism evidence="2 3">
    <name type="scientific">Roseivivax halotolerans</name>
    <dbReference type="NCBI Taxonomy" id="93684"/>
    <lineage>
        <taxon>Bacteria</taxon>
        <taxon>Pseudomonadati</taxon>
        <taxon>Pseudomonadota</taxon>
        <taxon>Alphaproteobacteria</taxon>
        <taxon>Rhodobacterales</taxon>
        <taxon>Roseobacteraceae</taxon>
        <taxon>Roseivivax</taxon>
    </lineage>
</organism>
<dbReference type="AlphaFoldDB" id="A0A1I5UVA4"/>
<protein>
    <submittedName>
        <fullName evidence="2">Uncharacterized protein</fullName>
    </submittedName>
</protein>
<evidence type="ECO:0000313" key="3">
    <source>
        <dbReference type="Proteomes" id="UP000243106"/>
    </source>
</evidence>
<name>A0A1I5UVA4_9RHOB</name>
<evidence type="ECO:0000313" key="2">
    <source>
        <dbReference type="EMBL" id="SFP99118.1"/>
    </source>
</evidence>
<proteinExistence type="predicted"/>
<dbReference type="Proteomes" id="UP000243106">
    <property type="component" value="Unassembled WGS sequence"/>
</dbReference>
<feature type="transmembrane region" description="Helical" evidence="1">
    <location>
        <begin position="20"/>
        <end position="38"/>
    </location>
</feature>